<evidence type="ECO:0000256" key="2">
    <source>
        <dbReference type="ARBA" id="ARBA00022603"/>
    </source>
</evidence>
<dbReference type="RefSeq" id="XP_060328741.1">
    <property type="nucleotide sequence ID" value="XM_060482701.1"/>
</dbReference>
<name>A0AA39K8H1_ARMTA</name>
<keyword evidence="2 5" id="KW-0489">Methyltransferase</keyword>
<evidence type="ECO:0000313" key="6">
    <source>
        <dbReference type="Proteomes" id="UP001175211"/>
    </source>
</evidence>
<dbReference type="Proteomes" id="UP001175211">
    <property type="component" value="Unassembled WGS sequence"/>
</dbReference>
<proteinExistence type="predicted"/>
<keyword evidence="4" id="KW-0949">S-adenosyl-L-methionine</keyword>
<keyword evidence="3" id="KW-0808">Transferase</keyword>
<dbReference type="GO" id="GO:0003677">
    <property type="term" value="F:DNA binding"/>
    <property type="evidence" value="ECO:0007669"/>
    <property type="project" value="TreeGrafter"/>
</dbReference>
<dbReference type="GO" id="GO:0003886">
    <property type="term" value="F:DNA (cytosine-5-)-methyltransferase activity"/>
    <property type="evidence" value="ECO:0007669"/>
    <property type="project" value="UniProtKB-EC"/>
</dbReference>
<reference evidence="5" key="1">
    <citation type="submission" date="2023-06" db="EMBL/GenBank/DDBJ databases">
        <authorList>
            <consortium name="Lawrence Berkeley National Laboratory"/>
            <person name="Ahrendt S."/>
            <person name="Sahu N."/>
            <person name="Indic B."/>
            <person name="Wong-Bajracharya J."/>
            <person name="Merenyi Z."/>
            <person name="Ke H.-M."/>
            <person name="Monk M."/>
            <person name="Kocsube S."/>
            <person name="Drula E."/>
            <person name="Lipzen A."/>
            <person name="Balint B."/>
            <person name="Henrissat B."/>
            <person name="Andreopoulos B."/>
            <person name="Martin F.M."/>
            <person name="Harder C.B."/>
            <person name="Rigling D."/>
            <person name="Ford K.L."/>
            <person name="Foster G.D."/>
            <person name="Pangilinan J."/>
            <person name="Papanicolaou A."/>
            <person name="Barry K."/>
            <person name="LaButti K."/>
            <person name="Viragh M."/>
            <person name="Koriabine M."/>
            <person name="Yan M."/>
            <person name="Riley R."/>
            <person name="Champramary S."/>
            <person name="Plett K.L."/>
            <person name="Tsai I.J."/>
            <person name="Slot J."/>
            <person name="Sipos G."/>
            <person name="Plett J."/>
            <person name="Nagy L.G."/>
            <person name="Grigoriev I.V."/>
        </authorList>
    </citation>
    <scope>NUCLEOTIDE SEQUENCE</scope>
    <source>
        <strain evidence="5">CCBAS 213</strain>
    </source>
</reference>
<dbReference type="GO" id="GO:0032259">
    <property type="term" value="P:methylation"/>
    <property type="evidence" value="ECO:0007669"/>
    <property type="project" value="UniProtKB-KW"/>
</dbReference>
<dbReference type="SUPFAM" id="SSF53335">
    <property type="entry name" value="S-adenosyl-L-methionine-dependent methyltransferases"/>
    <property type="match status" value="1"/>
</dbReference>
<dbReference type="EC" id="2.1.1.37" evidence="1"/>
<evidence type="ECO:0000256" key="1">
    <source>
        <dbReference type="ARBA" id="ARBA00011975"/>
    </source>
</evidence>
<dbReference type="AlphaFoldDB" id="A0AA39K8H1"/>
<dbReference type="InterPro" id="IPR050390">
    <property type="entry name" value="C5-Methyltransferase"/>
</dbReference>
<protein>
    <recommendedName>
        <fullName evidence="1">DNA (cytosine-5-)-methyltransferase</fullName>
        <ecNumber evidence="1">2.1.1.37</ecNumber>
    </recommendedName>
</protein>
<evidence type="ECO:0000256" key="4">
    <source>
        <dbReference type="ARBA" id="ARBA00022691"/>
    </source>
</evidence>
<gene>
    <name evidence="5" type="ORF">EV420DRAFT_589407</name>
</gene>
<dbReference type="Gene3D" id="3.40.50.150">
    <property type="entry name" value="Vaccinia Virus protein VP39"/>
    <property type="match status" value="2"/>
</dbReference>
<dbReference type="InterPro" id="IPR001525">
    <property type="entry name" value="C5_MeTfrase"/>
</dbReference>
<dbReference type="GO" id="GO:0044027">
    <property type="term" value="P:negative regulation of gene expression via chromosomal CpG island methylation"/>
    <property type="evidence" value="ECO:0007669"/>
    <property type="project" value="TreeGrafter"/>
</dbReference>
<dbReference type="GeneID" id="85366249"/>
<organism evidence="5 6">
    <name type="scientific">Armillaria tabescens</name>
    <name type="common">Ringless honey mushroom</name>
    <name type="synonym">Agaricus tabescens</name>
    <dbReference type="NCBI Taxonomy" id="1929756"/>
    <lineage>
        <taxon>Eukaryota</taxon>
        <taxon>Fungi</taxon>
        <taxon>Dikarya</taxon>
        <taxon>Basidiomycota</taxon>
        <taxon>Agaricomycotina</taxon>
        <taxon>Agaricomycetes</taxon>
        <taxon>Agaricomycetidae</taxon>
        <taxon>Agaricales</taxon>
        <taxon>Marasmiineae</taxon>
        <taxon>Physalacriaceae</taxon>
        <taxon>Desarmillaria</taxon>
    </lineage>
</organism>
<comment type="caution">
    <text evidence="5">The sequence shown here is derived from an EMBL/GenBank/DDBJ whole genome shotgun (WGS) entry which is preliminary data.</text>
</comment>
<dbReference type="PANTHER" id="PTHR10629">
    <property type="entry name" value="CYTOSINE-SPECIFIC METHYLTRANSFERASE"/>
    <property type="match status" value="1"/>
</dbReference>
<dbReference type="Pfam" id="PF00145">
    <property type="entry name" value="DNA_methylase"/>
    <property type="match status" value="1"/>
</dbReference>
<dbReference type="GO" id="GO:0005634">
    <property type="term" value="C:nucleus"/>
    <property type="evidence" value="ECO:0007669"/>
    <property type="project" value="TreeGrafter"/>
</dbReference>
<dbReference type="InterPro" id="IPR029063">
    <property type="entry name" value="SAM-dependent_MTases_sf"/>
</dbReference>
<sequence>MVQLKSCDNTVHESIVYVHSIRYPQDPLDEASNVAVLHLSQYIHWTLVHPDAPGNGLLLLFSQAELMGTIHDSETFSANAIVKVHQCVQVTHTLESDVTGDTHRFVCNWSLRRTASCKPRTIESFVAAPEHLHAPNPPLKKSTPRRIDSLSFGDPYCGAGGASCGFKDAGFIPQFGVEASYAAGGAFRSNCSTAILYNESFDTFLRYPCSKNPLQTAVISVSPPIDVSAVDEHPIIQVINTFKPAYTVYNCTVDQLSTNNIGNLRKLQYQILKLGYGFTYGVLKATDFGVPTVRNRLVLIAAAPAQPMPELPSPTHGETGQPSTRTLQNAISGLDWKNTTCKPTGPDLQSVVSHPVDSFQPVSRHCTGCVISDFTKWDDSRTIADWNEPLPALLTVPSEKWKCRHPNNPQRFLSVRETARALSFPVGTFCHISDWC</sequence>
<evidence type="ECO:0000313" key="5">
    <source>
        <dbReference type="EMBL" id="KAK0455231.1"/>
    </source>
</evidence>
<keyword evidence="6" id="KW-1185">Reference proteome</keyword>
<accession>A0AA39K8H1</accession>
<dbReference type="PANTHER" id="PTHR10629:SF52">
    <property type="entry name" value="DNA (CYTOSINE-5)-METHYLTRANSFERASE 1"/>
    <property type="match status" value="1"/>
</dbReference>
<dbReference type="EMBL" id="JAUEPS010000026">
    <property type="protein sequence ID" value="KAK0455231.1"/>
    <property type="molecule type" value="Genomic_DNA"/>
</dbReference>
<evidence type="ECO:0000256" key="3">
    <source>
        <dbReference type="ARBA" id="ARBA00022679"/>
    </source>
</evidence>